<dbReference type="PANTHER" id="PTHR12595">
    <property type="entry name" value="POS9-ACTIVATING FACTOR FAP7-RELATED"/>
    <property type="match status" value="1"/>
</dbReference>
<dbReference type="EC" id="2.7.4.3" evidence="10"/>
<evidence type="ECO:0000256" key="5">
    <source>
        <dbReference type="ARBA" id="ARBA00022679"/>
    </source>
</evidence>
<keyword evidence="3 10" id="KW-0690">Ribosome biogenesis</keyword>
<dbReference type="GO" id="GO:0006364">
    <property type="term" value="P:rRNA processing"/>
    <property type="evidence" value="ECO:0007669"/>
    <property type="project" value="UniProtKB-KW"/>
</dbReference>
<comment type="catalytic activity">
    <reaction evidence="1 10">
        <text>AMP + ATP = 2 ADP</text>
        <dbReference type="Rhea" id="RHEA:12973"/>
        <dbReference type="ChEBI" id="CHEBI:30616"/>
        <dbReference type="ChEBI" id="CHEBI:456215"/>
        <dbReference type="ChEBI" id="CHEBI:456216"/>
        <dbReference type="EC" id="2.7.4.3"/>
    </reaction>
</comment>
<comment type="function">
    <text evidence="10">Broad-specificity nucleoside monophosphate (NMP) kinase that catalyzes the reversible transfer of the terminal phosphate group between nucleoside triphosphates and monophosphates. Has also ATPase activity. Involved in the late cytoplasmic maturation steps of the 40S ribosomal particles, specifically 18S rRNA maturation. While NMP activity is not required for ribosome maturation, ATPase activity is. Associates transiently with small ribosomal subunit protein uS11. ATP hydrolysis breaks the interaction with uS11. May temporarily remove uS11 from the ribosome to enable a conformational change of the ribosomal RNA that is needed for the final maturation step of the small ribosomal subunit. Its NMP activity may have a role in nuclear energy homeostasis.</text>
</comment>
<proteinExistence type="inferred from homology"/>
<comment type="subunit">
    <text evidence="10">Interacts with small ribosomal subunit protein uS11. Not a structural component of 43S pre-ribosomes, but transiently interacts with them by binding to uS11.</text>
</comment>
<dbReference type="InterPro" id="IPR027417">
    <property type="entry name" value="P-loop_NTPase"/>
</dbReference>
<evidence type="ECO:0000256" key="4">
    <source>
        <dbReference type="ARBA" id="ARBA00022552"/>
    </source>
</evidence>
<evidence type="ECO:0000256" key="1">
    <source>
        <dbReference type="ARBA" id="ARBA00000582"/>
    </source>
</evidence>
<dbReference type="Gene3D" id="3.40.50.300">
    <property type="entry name" value="P-loop containing nucleotide triphosphate hydrolases"/>
    <property type="match status" value="1"/>
</dbReference>
<evidence type="ECO:0000256" key="2">
    <source>
        <dbReference type="ARBA" id="ARBA00022490"/>
    </source>
</evidence>
<dbReference type="HAMAP" id="MF_00039">
    <property type="entry name" value="Adenylate_kinase_AK6"/>
    <property type="match status" value="1"/>
</dbReference>
<evidence type="ECO:0000256" key="10">
    <source>
        <dbReference type="HAMAP-Rule" id="MF_03173"/>
    </source>
</evidence>
<name>A0A9P6TAJ5_9BASI</name>
<feature type="binding site" evidence="10">
    <location>
        <position position="43"/>
    </location>
    <ligand>
        <name>ATP</name>
        <dbReference type="ChEBI" id="CHEBI:30616"/>
    </ligand>
</feature>
<keyword evidence="13" id="KW-1185">Reference proteome</keyword>
<dbReference type="InterPro" id="IPR020618">
    <property type="entry name" value="Adenyl_kinase_AK6"/>
</dbReference>
<dbReference type="FunFam" id="3.40.50.300:FF:000372">
    <property type="entry name" value="Adenylate kinase isoenzyme 6 homolog"/>
    <property type="match status" value="1"/>
</dbReference>
<keyword evidence="4 10" id="KW-0698">rRNA processing</keyword>
<keyword evidence="6 10" id="KW-0547">Nucleotide-binding</keyword>
<reference evidence="12" key="1">
    <citation type="submission" date="2013-11" db="EMBL/GenBank/DDBJ databases">
        <title>Genome sequence of the fusiform rust pathogen reveals effectors for host alternation and coevolution with pine.</title>
        <authorList>
            <consortium name="DOE Joint Genome Institute"/>
            <person name="Smith K."/>
            <person name="Pendleton A."/>
            <person name="Kubisiak T."/>
            <person name="Anderson C."/>
            <person name="Salamov A."/>
            <person name="Aerts A."/>
            <person name="Riley R."/>
            <person name="Clum A."/>
            <person name="Lindquist E."/>
            <person name="Ence D."/>
            <person name="Campbell M."/>
            <person name="Kronenberg Z."/>
            <person name="Feau N."/>
            <person name="Dhillon B."/>
            <person name="Hamelin R."/>
            <person name="Burleigh J."/>
            <person name="Smith J."/>
            <person name="Yandell M."/>
            <person name="Nelson C."/>
            <person name="Grigoriev I."/>
            <person name="Davis J."/>
        </authorList>
    </citation>
    <scope>NUCLEOTIDE SEQUENCE</scope>
    <source>
        <strain evidence="12">G11</strain>
    </source>
</reference>
<protein>
    <recommendedName>
        <fullName evidence="10">Adenylate kinase isoenzyme 6 homolog</fullName>
        <shortName evidence="10">AK6</shortName>
        <ecNumber evidence="10">2.7.4.3</ecNumber>
    </recommendedName>
    <alternativeName>
        <fullName evidence="10">Dual activity adenylate kinase/ATPase</fullName>
        <shortName evidence="10">AK/ATPase</shortName>
    </alternativeName>
</protein>
<dbReference type="GO" id="GO:0016887">
    <property type="term" value="F:ATP hydrolysis activity"/>
    <property type="evidence" value="ECO:0007669"/>
    <property type="project" value="UniProtKB-UniRule"/>
</dbReference>
<dbReference type="GO" id="GO:0005737">
    <property type="term" value="C:cytoplasm"/>
    <property type="evidence" value="ECO:0007669"/>
    <property type="project" value="UniProtKB-SubCell"/>
</dbReference>
<keyword evidence="2 10" id="KW-0963">Cytoplasm</keyword>
<sequence length="210" mass="24232">MSIKDQPQIEMDDPSDQEEDWFRPKRKMPNILITGTPGTGKTTHCELLISSSSTFASSSSTPIQLKSINIGEFVKENECHQGWDETWESFMVDDDKLLDALEPLLTSPDGGIVLDWHSSSLFPEDWLDLIIVLRTPHTQLWDRLAKRQYALEKIQENNMAEIMGECLNEAHTHYPPEIVIELQSEQIESIEENVQRILTWIDHWLKDNSE</sequence>
<comment type="subcellular location">
    <subcellularLocation>
        <location evidence="10">Cytoplasm</location>
    </subcellularLocation>
    <subcellularLocation>
        <location evidence="10">Nucleus</location>
    </subcellularLocation>
</comment>
<comment type="similarity">
    <text evidence="10">Belongs to the adenylate kinase family. AK6 subfamily.</text>
</comment>
<dbReference type="Pfam" id="PF13238">
    <property type="entry name" value="AAA_18"/>
    <property type="match status" value="1"/>
</dbReference>
<evidence type="ECO:0000313" key="13">
    <source>
        <dbReference type="Proteomes" id="UP000886653"/>
    </source>
</evidence>
<feature type="region of interest" description="Disordered" evidence="11">
    <location>
        <begin position="1"/>
        <end position="21"/>
    </location>
</feature>
<dbReference type="AlphaFoldDB" id="A0A9P6TAJ5"/>
<keyword evidence="8 10" id="KW-0067">ATP-binding</keyword>
<dbReference type="GO" id="GO:0004017">
    <property type="term" value="F:AMP kinase activity"/>
    <property type="evidence" value="ECO:0007669"/>
    <property type="project" value="UniProtKB-UniRule"/>
</dbReference>
<feature type="compositionally biased region" description="Acidic residues" evidence="11">
    <location>
        <begin position="10"/>
        <end position="19"/>
    </location>
</feature>
<dbReference type="GO" id="GO:0005524">
    <property type="term" value="F:ATP binding"/>
    <property type="evidence" value="ECO:0007669"/>
    <property type="project" value="UniProtKB-KW"/>
</dbReference>
<keyword evidence="9 10" id="KW-0539">Nucleus</keyword>
<evidence type="ECO:0000313" key="12">
    <source>
        <dbReference type="EMBL" id="KAG0143663.1"/>
    </source>
</evidence>
<dbReference type="OrthoDB" id="10251185at2759"/>
<keyword evidence="5 10" id="KW-0808">Transferase</keyword>
<comment type="caution">
    <text evidence="10">Lacks conserved residue(s) required for the propagation of feature annotation.</text>
</comment>
<keyword evidence="7 10" id="KW-0418">Kinase</keyword>
<evidence type="ECO:0000256" key="3">
    <source>
        <dbReference type="ARBA" id="ARBA00022517"/>
    </source>
</evidence>
<feature type="binding site" evidence="10">
    <location>
        <position position="40"/>
    </location>
    <ligand>
        <name>ATP</name>
        <dbReference type="ChEBI" id="CHEBI:30616"/>
    </ligand>
</feature>
<evidence type="ECO:0000256" key="7">
    <source>
        <dbReference type="ARBA" id="ARBA00022777"/>
    </source>
</evidence>
<comment type="catalytic activity">
    <reaction evidence="10">
        <text>ATP + H2O = ADP + phosphate + H(+)</text>
        <dbReference type="Rhea" id="RHEA:13065"/>
        <dbReference type="ChEBI" id="CHEBI:15377"/>
        <dbReference type="ChEBI" id="CHEBI:15378"/>
        <dbReference type="ChEBI" id="CHEBI:30616"/>
        <dbReference type="ChEBI" id="CHEBI:43474"/>
        <dbReference type="ChEBI" id="CHEBI:456216"/>
    </reaction>
</comment>
<feature type="region of interest" description="LID" evidence="10">
    <location>
        <begin position="146"/>
        <end position="156"/>
    </location>
</feature>
<evidence type="ECO:0000256" key="9">
    <source>
        <dbReference type="ARBA" id="ARBA00023242"/>
    </source>
</evidence>
<dbReference type="GO" id="GO:0042274">
    <property type="term" value="P:ribosomal small subunit biogenesis"/>
    <property type="evidence" value="ECO:0007669"/>
    <property type="project" value="UniProtKB-UniRule"/>
</dbReference>
<feature type="binding site" evidence="10">
    <location>
        <position position="42"/>
    </location>
    <ligand>
        <name>ATP</name>
        <dbReference type="ChEBI" id="CHEBI:30616"/>
    </ligand>
</feature>
<organism evidence="12 13">
    <name type="scientific">Cronartium quercuum f. sp. fusiforme G11</name>
    <dbReference type="NCBI Taxonomy" id="708437"/>
    <lineage>
        <taxon>Eukaryota</taxon>
        <taxon>Fungi</taxon>
        <taxon>Dikarya</taxon>
        <taxon>Basidiomycota</taxon>
        <taxon>Pucciniomycotina</taxon>
        <taxon>Pucciniomycetes</taxon>
        <taxon>Pucciniales</taxon>
        <taxon>Coleosporiaceae</taxon>
        <taxon>Cronartium</taxon>
    </lineage>
</organism>
<evidence type="ECO:0000256" key="6">
    <source>
        <dbReference type="ARBA" id="ARBA00022741"/>
    </source>
</evidence>
<accession>A0A9P6TAJ5</accession>
<feature type="binding site" evidence="10">
    <location>
        <position position="38"/>
    </location>
    <ligand>
        <name>ATP</name>
        <dbReference type="ChEBI" id="CHEBI:30616"/>
    </ligand>
</feature>
<feature type="region of interest" description="NMPbind" evidence="10">
    <location>
        <begin position="69"/>
        <end position="92"/>
    </location>
</feature>
<dbReference type="SUPFAM" id="SSF52540">
    <property type="entry name" value="P-loop containing nucleoside triphosphate hydrolases"/>
    <property type="match status" value="1"/>
</dbReference>
<dbReference type="Proteomes" id="UP000886653">
    <property type="component" value="Unassembled WGS sequence"/>
</dbReference>
<gene>
    <name evidence="12" type="ORF">CROQUDRAFT_169782</name>
</gene>
<dbReference type="PANTHER" id="PTHR12595:SF0">
    <property type="entry name" value="ADENYLATE KINASE ISOENZYME 6"/>
    <property type="match status" value="1"/>
</dbReference>
<evidence type="ECO:0000256" key="8">
    <source>
        <dbReference type="ARBA" id="ARBA00022840"/>
    </source>
</evidence>
<feature type="binding site" evidence="10">
    <location>
        <position position="41"/>
    </location>
    <ligand>
        <name>ATP</name>
        <dbReference type="ChEBI" id="CHEBI:30616"/>
    </ligand>
</feature>
<dbReference type="EMBL" id="MU167313">
    <property type="protein sequence ID" value="KAG0143663.1"/>
    <property type="molecule type" value="Genomic_DNA"/>
</dbReference>
<comment type="caution">
    <text evidence="12">The sequence shown here is derived from an EMBL/GenBank/DDBJ whole genome shotgun (WGS) entry which is preliminary data.</text>
</comment>
<feature type="binding site" evidence="10">
    <location>
        <position position="147"/>
    </location>
    <ligand>
        <name>ATP</name>
        <dbReference type="ChEBI" id="CHEBI:30616"/>
    </ligand>
</feature>
<evidence type="ECO:0000256" key="11">
    <source>
        <dbReference type="SAM" id="MobiDB-lite"/>
    </source>
</evidence>
<dbReference type="GO" id="GO:0005634">
    <property type="term" value="C:nucleus"/>
    <property type="evidence" value="ECO:0007669"/>
    <property type="project" value="UniProtKB-SubCell"/>
</dbReference>